<evidence type="ECO:0000313" key="2">
    <source>
        <dbReference type="Proteomes" id="UP000292235"/>
    </source>
</evidence>
<dbReference type="RefSeq" id="WP_207391462.1">
    <property type="nucleotide sequence ID" value="NZ_CP036455.1"/>
</dbReference>
<accession>A0A4P6Q068</accession>
<dbReference type="Proteomes" id="UP000292235">
    <property type="component" value="Chromosome"/>
</dbReference>
<proteinExistence type="predicted"/>
<keyword evidence="2" id="KW-1185">Reference proteome</keyword>
<gene>
    <name evidence="1" type="ORF">EKD16_08280</name>
</gene>
<reference evidence="1 2" key="1">
    <citation type="submission" date="2019-02" db="EMBL/GenBank/DDBJ databases">
        <authorList>
            <person name="Khodamoradi S."/>
            <person name="Hahnke R.L."/>
            <person name="Kaempfer P."/>
            <person name="Schumann P."/>
            <person name="Rohde M."/>
            <person name="Steinert M."/>
            <person name="Luzhetskyy A."/>
            <person name="Wink J."/>
            <person name="Ruckert C."/>
        </authorList>
    </citation>
    <scope>NUCLEOTIDE SEQUENCE [LARGE SCALE GENOMIC DNA]</scope>
    <source>
        <strain evidence="1 2">M2</strain>
    </source>
</reference>
<dbReference type="AlphaFoldDB" id="A0A4P6Q068"/>
<dbReference type="EMBL" id="CP036455">
    <property type="protein sequence ID" value="QBI53450.1"/>
    <property type="molecule type" value="Genomic_DNA"/>
</dbReference>
<evidence type="ECO:0000313" key="1">
    <source>
        <dbReference type="EMBL" id="QBI53450.1"/>
    </source>
</evidence>
<organism evidence="1 2">
    <name type="scientific">Streptomonospora litoralis</name>
    <dbReference type="NCBI Taxonomy" id="2498135"/>
    <lineage>
        <taxon>Bacteria</taxon>
        <taxon>Bacillati</taxon>
        <taxon>Actinomycetota</taxon>
        <taxon>Actinomycetes</taxon>
        <taxon>Streptosporangiales</taxon>
        <taxon>Nocardiopsidaceae</taxon>
        <taxon>Streptomonospora</taxon>
    </lineage>
</organism>
<sequence>MIIVRAVQTCWACPAQWDAETLAGNRLYLRYRYGHGTVNLDDPSGPLVADFDTGRPYDGGIDLDEFCDRAGLVLAAPHADQDPVGRPR</sequence>
<protein>
    <submittedName>
        <fullName evidence="1">Uncharacterized protein</fullName>
    </submittedName>
</protein>
<dbReference type="KEGG" id="strr:EKD16_08280"/>
<name>A0A4P6Q068_9ACTN</name>